<reference evidence="3 4" key="1">
    <citation type="submission" date="2017-09" db="EMBL/GenBank/DDBJ databases">
        <authorList>
            <person name="Ehlers B."/>
            <person name="Leendertz F.H."/>
        </authorList>
    </citation>
    <scope>NUCLEOTIDE SEQUENCE [LARGE SCALE GENOMIC DNA]</scope>
    <source>
        <strain evidence="3 4">DSM 18289</strain>
    </source>
</reference>
<evidence type="ECO:0000313" key="3">
    <source>
        <dbReference type="EMBL" id="SNZ07210.1"/>
    </source>
</evidence>
<dbReference type="EMBL" id="OBEL01000001">
    <property type="protein sequence ID" value="SNZ07210.1"/>
    <property type="molecule type" value="Genomic_DNA"/>
</dbReference>
<evidence type="ECO:0000259" key="2">
    <source>
        <dbReference type="PROSITE" id="PS50234"/>
    </source>
</evidence>
<evidence type="ECO:0000256" key="1">
    <source>
        <dbReference type="SAM" id="MobiDB-lite"/>
    </source>
</evidence>
<dbReference type="Pfam" id="PF13519">
    <property type="entry name" value="VWA_2"/>
    <property type="match status" value="1"/>
</dbReference>
<protein>
    <submittedName>
        <fullName evidence="3">Nitric oxide reductase NorD protein</fullName>
    </submittedName>
</protein>
<gene>
    <name evidence="3" type="ORF">SAMN06265368_0726</name>
</gene>
<proteinExistence type="predicted"/>
<organism evidence="3 4">
    <name type="scientific">Cohaesibacter gelatinilyticus</name>
    <dbReference type="NCBI Taxonomy" id="372072"/>
    <lineage>
        <taxon>Bacteria</taxon>
        <taxon>Pseudomonadati</taxon>
        <taxon>Pseudomonadota</taxon>
        <taxon>Alphaproteobacteria</taxon>
        <taxon>Hyphomicrobiales</taxon>
        <taxon>Cohaesibacteraceae</taxon>
    </lineage>
</organism>
<dbReference type="AlphaFoldDB" id="A0A285NCN2"/>
<name>A0A285NCN2_9HYPH</name>
<feature type="domain" description="VWFA" evidence="2">
    <location>
        <begin position="465"/>
        <end position="651"/>
    </location>
</feature>
<dbReference type="PANTHER" id="PTHR41248">
    <property type="entry name" value="NORD PROTEIN"/>
    <property type="match status" value="1"/>
</dbReference>
<feature type="region of interest" description="Disordered" evidence="1">
    <location>
        <begin position="245"/>
        <end position="284"/>
    </location>
</feature>
<dbReference type="PANTHER" id="PTHR41248:SF1">
    <property type="entry name" value="NORD PROTEIN"/>
    <property type="match status" value="1"/>
</dbReference>
<dbReference type="OrthoDB" id="9758211at2"/>
<sequence>MGESNFVFWEPEETVGAYWHDMISKAGDADHFPEAEVTFEQMVGRISLLFRALGGDQSVELKAASAEKSKHRLSWLRRMGNVYEQIQRPAYDGTSLSLPLKVDAFPEKHLNEDLYKWLAVFAIYLPEYHEPNSDPLKADLEAIKASWQLTQQMLEDFPALKNLYWQLCAVVLKQRPRQSLPRMEQAVEEAIRALLGDDEPPSDVGREMLGMIKDPGRTSGSFPAPKDYKPHRSVPLWIDIRQSRYVKSRPSDAQDSQPETGDGEDQREREEGRHKATRRKSDNADDRNSLLLARFEAILSWTEFLNIKRHVEDDDEDNAKKAKDDMEELGLADIKQKPNTLLAFDLDMAPEDMERVKSSGKVLYPEWDCKTSSYIPDYCSVLIDESDQEEAEADFMNDPEIWRRVNAVKRQFEALRPKRSKVYRQLDGDDLDMEAAIRSWVDLKATGESSDRVFTQSRTVARDLAVCTLMDVSRSTESVVEGRSIIDIEREALAALAYGLDMTGDDHAIYTFSSLNNDKIFMRPCKTFEEKMNDQVIKRISALKPGHYTRLGAAIRHMTKVLEERQSQKRLMLVITDGKPNDLDHYEGRHGIEDTRKAVLEARRAGHSVFGVTVDSKARAYLPRIFGQNGYAIMSHPSRLTNALPMIYRHLVT</sequence>
<dbReference type="PROSITE" id="PS50234">
    <property type="entry name" value="VWFA"/>
    <property type="match status" value="1"/>
</dbReference>
<dbReference type="Proteomes" id="UP000219439">
    <property type="component" value="Unassembled WGS sequence"/>
</dbReference>
<dbReference type="InterPro" id="IPR036465">
    <property type="entry name" value="vWFA_dom_sf"/>
</dbReference>
<accession>A0A285NCN2</accession>
<keyword evidence="4" id="KW-1185">Reference proteome</keyword>
<dbReference type="Gene3D" id="3.40.50.410">
    <property type="entry name" value="von Willebrand factor, type A domain"/>
    <property type="match status" value="1"/>
</dbReference>
<dbReference type="InterPro" id="IPR002035">
    <property type="entry name" value="VWF_A"/>
</dbReference>
<dbReference type="InterPro" id="IPR051928">
    <property type="entry name" value="NorD/CobT"/>
</dbReference>
<evidence type="ECO:0000313" key="4">
    <source>
        <dbReference type="Proteomes" id="UP000219439"/>
    </source>
</evidence>
<dbReference type="RefSeq" id="WP_097152026.1">
    <property type="nucleotide sequence ID" value="NZ_OBEL01000001.1"/>
</dbReference>
<feature type="compositionally biased region" description="Basic and acidic residues" evidence="1">
    <location>
        <begin position="264"/>
        <end position="284"/>
    </location>
</feature>
<dbReference type="SMART" id="SM00327">
    <property type="entry name" value="VWA"/>
    <property type="match status" value="1"/>
</dbReference>
<dbReference type="CDD" id="cd01454">
    <property type="entry name" value="vWA_norD_type"/>
    <property type="match status" value="1"/>
</dbReference>
<dbReference type="SUPFAM" id="SSF53300">
    <property type="entry name" value="vWA-like"/>
    <property type="match status" value="1"/>
</dbReference>